<evidence type="ECO:0000313" key="1">
    <source>
        <dbReference type="EMBL" id="AEV17908.1"/>
    </source>
</evidence>
<dbReference type="EMBL" id="CP003125">
    <property type="protein sequence ID" value="AEV17908.1"/>
    <property type="molecule type" value="Genomic_DNA"/>
</dbReference>
<reference evidence="1 2" key="1">
    <citation type="submission" date="2011-11" db="EMBL/GenBank/DDBJ databases">
        <title>Complete genome sequence of thermophilic Geobacillus thermoleovorans CCB_US3_UF5.</title>
        <authorList>
            <person name="Muhd Sakaff M.K.L."/>
            <person name="Abdul Rahman A.Y."/>
            <person name="Saito J.A."/>
            <person name="Hou S."/>
            <person name="Alam M."/>
        </authorList>
    </citation>
    <scope>NUCLEOTIDE SEQUENCE [LARGE SCALE GENOMIC DNA]</scope>
    <source>
        <strain evidence="1 2">CCB_US3_UF5</strain>
    </source>
</reference>
<sequence>MKKACSASLAGFFCFFVESGTHEELMVRRGIVLRQAVSQAILVRPTVGLPC</sequence>
<gene>
    <name evidence="1" type="ORF">GTCCBUS3UF5_5850</name>
</gene>
<dbReference type="Proteomes" id="UP000005636">
    <property type="component" value="Chromosome"/>
</dbReference>
<accession>A0ABM5ME00</accession>
<evidence type="ECO:0000313" key="2">
    <source>
        <dbReference type="Proteomes" id="UP000005636"/>
    </source>
</evidence>
<keyword evidence="2" id="KW-1185">Reference proteome</keyword>
<proteinExistence type="predicted"/>
<name>A0ABM5ME00_GEOTH</name>
<protein>
    <submittedName>
        <fullName evidence="1">Uncharacterized protein</fullName>
    </submittedName>
</protein>
<organism evidence="1 2">
    <name type="scientific">Geobacillus thermoleovorans CCB_US3_UF5</name>
    <dbReference type="NCBI Taxonomy" id="1111068"/>
    <lineage>
        <taxon>Bacteria</taxon>
        <taxon>Bacillati</taxon>
        <taxon>Bacillota</taxon>
        <taxon>Bacilli</taxon>
        <taxon>Bacillales</taxon>
        <taxon>Anoxybacillaceae</taxon>
        <taxon>Geobacillus</taxon>
        <taxon>Geobacillus thermoleovorans group</taxon>
    </lineage>
</organism>